<dbReference type="RefSeq" id="XP_007272034.1">
    <property type="nucleotide sequence ID" value="XM_007271972.1"/>
</dbReference>
<dbReference type="AlphaFoldDB" id="R7SG44"/>
<feature type="region of interest" description="Disordered" evidence="1">
    <location>
        <begin position="170"/>
        <end position="191"/>
    </location>
</feature>
<accession>R7SG44</accession>
<gene>
    <name evidence="2" type="ORF">FOMMEDRAFT_32446</name>
</gene>
<dbReference type="GeneID" id="18679198"/>
<protein>
    <submittedName>
        <fullName evidence="2">Uncharacterized protein</fullName>
    </submittedName>
</protein>
<sequence>MSLPILVNAWKTTLIHAESKVNEAAHRRGADIIMIEQAFQNRPGADHIWRPEIDMVLPDTPDTVKADAVASLTLPEEWSSFLKQIYNQYVFSWTWTVELIDLPESTVTFSFEAKVDDFKVVLRQVQLTIFSSQLHRRALGLEDGPVFGATFNKNILRFYVSNWENDTVDKENHKGLDENDPGEVEAEEADEDDVRTWPRLRARFRLLT</sequence>
<dbReference type="OrthoDB" id="3262748at2759"/>
<evidence type="ECO:0000313" key="2">
    <source>
        <dbReference type="EMBL" id="EJC97683.1"/>
    </source>
</evidence>
<evidence type="ECO:0000313" key="3">
    <source>
        <dbReference type="Proteomes" id="UP000053630"/>
    </source>
</evidence>
<reference evidence="3" key="1">
    <citation type="journal article" date="2012" name="Science">
        <title>The Paleozoic origin of enzymatic lignin decomposition reconstructed from 31 fungal genomes.</title>
        <authorList>
            <person name="Floudas D."/>
            <person name="Binder M."/>
            <person name="Riley R."/>
            <person name="Barry K."/>
            <person name="Blanchette R.A."/>
            <person name="Henrissat B."/>
            <person name="Martinez A.T."/>
            <person name="Otillar R."/>
            <person name="Spatafora J.W."/>
            <person name="Yadav J.S."/>
            <person name="Aerts A."/>
            <person name="Benoit I."/>
            <person name="Boyd A."/>
            <person name="Carlson A."/>
            <person name="Copeland A."/>
            <person name="Coutinho P.M."/>
            <person name="de Vries R.P."/>
            <person name="Ferreira P."/>
            <person name="Findley K."/>
            <person name="Foster B."/>
            <person name="Gaskell J."/>
            <person name="Glotzer D."/>
            <person name="Gorecki P."/>
            <person name="Heitman J."/>
            <person name="Hesse C."/>
            <person name="Hori C."/>
            <person name="Igarashi K."/>
            <person name="Jurgens J.A."/>
            <person name="Kallen N."/>
            <person name="Kersten P."/>
            <person name="Kohler A."/>
            <person name="Kuees U."/>
            <person name="Kumar T.K.A."/>
            <person name="Kuo A."/>
            <person name="LaButti K."/>
            <person name="Larrondo L.F."/>
            <person name="Lindquist E."/>
            <person name="Ling A."/>
            <person name="Lombard V."/>
            <person name="Lucas S."/>
            <person name="Lundell T."/>
            <person name="Martin R."/>
            <person name="McLaughlin D.J."/>
            <person name="Morgenstern I."/>
            <person name="Morin E."/>
            <person name="Murat C."/>
            <person name="Nagy L.G."/>
            <person name="Nolan M."/>
            <person name="Ohm R.A."/>
            <person name="Patyshakuliyeva A."/>
            <person name="Rokas A."/>
            <person name="Ruiz-Duenas F.J."/>
            <person name="Sabat G."/>
            <person name="Salamov A."/>
            <person name="Samejima M."/>
            <person name="Schmutz J."/>
            <person name="Slot J.C."/>
            <person name="St John F."/>
            <person name="Stenlid J."/>
            <person name="Sun H."/>
            <person name="Sun S."/>
            <person name="Syed K."/>
            <person name="Tsang A."/>
            <person name="Wiebenga A."/>
            <person name="Young D."/>
            <person name="Pisabarro A."/>
            <person name="Eastwood D.C."/>
            <person name="Martin F."/>
            <person name="Cullen D."/>
            <person name="Grigoriev I.V."/>
            <person name="Hibbett D.S."/>
        </authorList>
    </citation>
    <scope>NUCLEOTIDE SEQUENCE [LARGE SCALE GENOMIC DNA]</scope>
    <source>
        <strain evidence="3">MF3/22</strain>
    </source>
</reference>
<keyword evidence="3" id="KW-1185">Reference proteome</keyword>
<feature type="compositionally biased region" description="Acidic residues" evidence="1">
    <location>
        <begin position="178"/>
        <end position="191"/>
    </location>
</feature>
<dbReference type="eggNOG" id="ENOG502SZJB">
    <property type="taxonomic scope" value="Eukaryota"/>
</dbReference>
<evidence type="ECO:0000256" key="1">
    <source>
        <dbReference type="SAM" id="MobiDB-lite"/>
    </source>
</evidence>
<dbReference type="EMBL" id="JH717986">
    <property type="protein sequence ID" value="EJC97683.1"/>
    <property type="molecule type" value="Genomic_DNA"/>
</dbReference>
<organism evidence="2 3">
    <name type="scientific">Fomitiporia mediterranea (strain MF3/22)</name>
    <name type="common">Grapevine white-rot fungus</name>
    <dbReference type="NCBI Taxonomy" id="694068"/>
    <lineage>
        <taxon>Eukaryota</taxon>
        <taxon>Fungi</taxon>
        <taxon>Dikarya</taxon>
        <taxon>Basidiomycota</taxon>
        <taxon>Agaricomycotina</taxon>
        <taxon>Agaricomycetes</taxon>
        <taxon>Hymenochaetales</taxon>
        <taxon>Hymenochaetaceae</taxon>
        <taxon>Fomitiporia</taxon>
    </lineage>
</organism>
<name>R7SG44_FOMME</name>
<dbReference type="Proteomes" id="UP000053630">
    <property type="component" value="Unassembled WGS sequence"/>
</dbReference>
<proteinExistence type="predicted"/>
<dbReference type="KEGG" id="fme:FOMMEDRAFT_32446"/>